<name>A0A388L7T6_CHABU</name>
<evidence type="ECO:0000256" key="1">
    <source>
        <dbReference type="SAM" id="MobiDB-lite"/>
    </source>
</evidence>
<feature type="region of interest" description="Disordered" evidence="1">
    <location>
        <begin position="510"/>
        <end position="568"/>
    </location>
</feature>
<dbReference type="STRING" id="69332.A0A388L7T6"/>
<dbReference type="Proteomes" id="UP000265515">
    <property type="component" value="Unassembled WGS sequence"/>
</dbReference>
<feature type="region of interest" description="Disordered" evidence="1">
    <location>
        <begin position="688"/>
        <end position="833"/>
    </location>
</feature>
<feature type="compositionally biased region" description="Acidic residues" evidence="1">
    <location>
        <begin position="749"/>
        <end position="768"/>
    </location>
</feature>
<dbReference type="PANTHER" id="PTHR21354">
    <property type="entry name" value="ZINC FINGER PROTEIN 511"/>
    <property type="match status" value="1"/>
</dbReference>
<feature type="domain" description="C2H2-type" evidence="2">
    <location>
        <begin position="171"/>
        <end position="192"/>
    </location>
</feature>
<sequence length="905" mass="97709">MLLATKASFESAVKTPVHPKQSRALIGLQGVTSSAGEEEMDGMRDQGIASTGGVGGADFDTTPSHGCEEKGDNSGSPKSSAWPRPLFPVLQSSKRSFDVDNLFFLAGNLEREVLSKQAALEITAEEANELRKTITDSSQPALDCPLAGCKAKLHGVEAFASHYNSVHSAMCCTCRKVFPTTRLLNLHVAESHDAFFQAKVARGYKMYECLVEDCADRFATEAARHQHLVDKHMFPRSFRFNAKCSHPSQKQRWKIAQKSGGTLQDQATGGRGLSRGGGGRMGGQGRGGQGGQGGRGERGGRGGQGGRGGRGGQGGRGGRGGQGGRGAAVVGWKAGEGMRWREQGKLAECSLAVADNREEGMEARSEAAPMGIDRMEQAGGMTTTTHDDVSKDSPVKRKQDQAAAGSLEDMMEMRRAGSSEAAMETERATVSRAGEHRDNFVKEPPPEEKAGQGDAGDFDAAMEIENLSVSMSRLRTASETASQPKSICFGRRMKQGAAFYRIVHNEGRLKGAKGQARGGTDVRSAGGNQPMDEAQGAVQGRSKLEKGQVRGGTQVLSDGGQQPMEEEQGVEQIVEPVATRIEHVTYGLPGRYLTNICRESPKLRKRASLLVHVRTSMGHISAMDEELVDAEDDDIPEEVSLKKGKEIAAEQSKVERFEKKRVADAVKEKREKRIRARQEEKRARLEELAAAENSKLKKAEKQQQQKEMKKNKTRSGDESLQNRSAEDGGTQMAQSSRRGDERDGKSADDADERDEGSSDDDDDGTEEEMQGKLLSESIVRALTEREQKTESERGSVSRAEQGALGQSEHWGGRRDSGKEKKNKRRKEKMVNKSTEKLIIDNGLEVAVLPDPGNVGVEFKPSASAASFHREQLYGSRLRRSLGMVAPKGLPGGGGGAALFLGAATR</sequence>
<dbReference type="InterPro" id="IPR039258">
    <property type="entry name" value="ZNF511"/>
</dbReference>
<proteinExistence type="predicted"/>
<feature type="region of interest" description="Disordered" evidence="1">
    <location>
        <begin position="35"/>
        <end position="83"/>
    </location>
</feature>
<feature type="compositionally biased region" description="Gly residues" evidence="1">
    <location>
        <begin position="301"/>
        <end position="326"/>
    </location>
</feature>
<dbReference type="SMART" id="SM00355">
    <property type="entry name" value="ZnF_C2H2"/>
    <property type="match status" value="3"/>
</dbReference>
<feature type="region of interest" description="Disordered" evidence="1">
    <location>
        <begin position="243"/>
        <end position="328"/>
    </location>
</feature>
<feature type="compositionally biased region" description="Basic and acidic residues" evidence="1">
    <location>
        <begin position="737"/>
        <end position="748"/>
    </location>
</feature>
<comment type="caution">
    <text evidence="3">The sequence shown here is derived from an EMBL/GenBank/DDBJ whole genome shotgun (WGS) entry which is preliminary data.</text>
</comment>
<gene>
    <name evidence="3" type="ORF">CBR_g26294</name>
</gene>
<feature type="compositionally biased region" description="Basic and acidic residues" evidence="1">
    <location>
        <begin position="385"/>
        <end position="400"/>
    </location>
</feature>
<feature type="compositionally biased region" description="Basic and acidic residues" evidence="1">
    <location>
        <begin position="810"/>
        <end position="819"/>
    </location>
</feature>
<dbReference type="EMBL" id="BFEA01000290">
    <property type="protein sequence ID" value="GBG78263.1"/>
    <property type="molecule type" value="Genomic_DNA"/>
</dbReference>
<dbReference type="Gramene" id="GBG78263">
    <property type="protein sequence ID" value="GBG78263"/>
    <property type="gene ID" value="CBR_g26294"/>
</dbReference>
<evidence type="ECO:0000313" key="4">
    <source>
        <dbReference type="Proteomes" id="UP000265515"/>
    </source>
</evidence>
<dbReference type="AlphaFoldDB" id="A0A388L7T6"/>
<dbReference type="PANTHER" id="PTHR21354:SF0">
    <property type="entry name" value="ZINC FINGER PROTEIN 511"/>
    <property type="match status" value="1"/>
</dbReference>
<keyword evidence="4" id="KW-1185">Reference proteome</keyword>
<feature type="compositionally biased region" description="Basic and acidic residues" evidence="1">
    <location>
        <begin position="694"/>
        <end position="717"/>
    </location>
</feature>
<feature type="domain" description="C2H2-type" evidence="2">
    <location>
        <begin position="209"/>
        <end position="232"/>
    </location>
</feature>
<dbReference type="OrthoDB" id="18440at2759"/>
<dbReference type="PROSITE" id="PS00028">
    <property type="entry name" value="ZINC_FINGER_C2H2_1"/>
    <property type="match status" value="2"/>
</dbReference>
<evidence type="ECO:0000259" key="2">
    <source>
        <dbReference type="PROSITE" id="PS00028"/>
    </source>
</evidence>
<feature type="region of interest" description="Disordered" evidence="1">
    <location>
        <begin position="381"/>
        <end position="455"/>
    </location>
</feature>
<feature type="compositionally biased region" description="Basic and acidic residues" evidence="1">
    <location>
        <begin position="782"/>
        <end position="795"/>
    </location>
</feature>
<dbReference type="InterPro" id="IPR013087">
    <property type="entry name" value="Znf_C2H2_type"/>
</dbReference>
<protein>
    <recommendedName>
        <fullName evidence="2">C2H2-type domain-containing protein</fullName>
    </recommendedName>
</protein>
<accession>A0A388L7T6</accession>
<feature type="compositionally biased region" description="Gly residues" evidence="1">
    <location>
        <begin position="269"/>
        <end position="294"/>
    </location>
</feature>
<feature type="compositionally biased region" description="Basic and acidic residues" evidence="1">
    <location>
        <begin position="424"/>
        <end position="451"/>
    </location>
</feature>
<organism evidence="3 4">
    <name type="scientific">Chara braunii</name>
    <name type="common">Braun's stonewort</name>
    <dbReference type="NCBI Taxonomy" id="69332"/>
    <lineage>
        <taxon>Eukaryota</taxon>
        <taxon>Viridiplantae</taxon>
        <taxon>Streptophyta</taxon>
        <taxon>Charophyceae</taxon>
        <taxon>Charales</taxon>
        <taxon>Characeae</taxon>
        <taxon>Chara</taxon>
    </lineage>
</organism>
<evidence type="ECO:0000313" key="3">
    <source>
        <dbReference type="EMBL" id="GBG78263.1"/>
    </source>
</evidence>
<reference evidence="3 4" key="1">
    <citation type="journal article" date="2018" name="Cell">
        <title>The Chara Genome: Secondary Complexity and Implications for Plant Terrestrialization.</title>
        <authorList>
            <person name="Nishiyama T."/>
            <person name="Sakayama H."/>
            <person name="Vries J.D."/>
            <person name="Buschmann H."/>
            <person name="Saint-Marcoux D."/>
            <person name="Ullrich K.K."/>
            <person name="Haas F.B."/>
            <person name="Vanderstraeten L."/>
            <person name="Becker D."/>
            <person name="Lang D."/>
            <person name="Vosolsobe S."/>
            <person name="Rombauts S."/>
            <person name="Wilhelmsson P.K.I."/>
            <person name="Janitza P."/>
            <person name="Kern R."/>
            <person name="Heyl A."/>
            <person name="Rumpler F."/>
            <person name="Villalobos L.I.A.C."/>
            <person name="Clay J.M."/>
            <person name="Skokan R."/>
            <person name="Toyoda A."/>
            <person name="Suzuki Y."/>
            <person name="Kagoshima H."/>
            <person name="Schijlen E."/>
            <person name="Tajeshwar N."/>
            <person name="Catarino B."/>
            <person name="Hetherington A.J."/>
            <person name="Saltykova A."/>
            <person name="Bonnot C."/>
            <person name="Breuninger H."/>
            <person name="Symeonidi A."/>
            <person name="Radhakrishnan G.V."/>
            <person name="Van Nieuwerburgh F."/>
            <person name="Deforce D."/>
            <person name="Chang C."/>
            <person name="Karol K.G."/>
            <person name="Hedrich R."/>
            <person name="Ulvskov P."/>
            <person name="Glockner G."/>
            <person name="Delwiche C.F."/>
            <person name="Petrasek J."/>
            <person name="Van de Peer Y."/>
            <person name="Friml J."/>
            <person name="Beilby M."/>
            <person name="Dolan L."/>
            <person name="Kohara Y."/>
            <person name="Sugano S."/>
            <person name="Fujiyama A."/>
            <person name="Delaux P.-M."/>
            <person name="Quint M."/>
            <person name="TheiBen G."/>
            <person name="Hagemann M."/>
            <person name="Harholt J."/>
            <person name="Dunand C."/>
            <person name="Zachgo S."/>
            <person name="Langdale J."/>
            <person name="Maumus F."/>
            <person name="Straeten D.V.D."/>
            <person name="Gould S.B."/>
            <person name="Rensing S.A."/>
        </authorList>
    </citation>
    <scope>NUCLEOTIDE SEQUENCE [LARGE SCALE GENOMIC DNA]</scope>
    <source>
        <strain evidence="3 4">S276</strain>
    </source>
</reference>